<keyword evidence="8" id="KW-1185">Reference proteome</keyword>
<dbReference type="GO" id="GO:0030295">
    <property type="term" value="F:protein kinase activator activity"/>
    <property type="evidence" value="ECO:0007669"/>
    <property type="project" value="TreeGrafter"/>
</dbReference>
<gene>
    <name evidence="7" type="ORF">SAMN04488541_10145</name>
</gene>
<evidence type="ECO:0000256" key="3">
    <source>
        <dbReference type="ARBA" id="ARBA00022553"/>
    </source>
</evidence>
<dbReference type="PANTHER" id="PTHR42878">
    <property type="entry name" value="TWO-COMPONENT HISTIDINE KINASE"/>
    <property type="match status" value="1"/>
</dbReference>
<dbReference type="OrthoDB" id="5522855at2"/>
<dbReference type="RefSeq" id="WP_143090861.1">
    <property type="nucleotide sequence ID" value="NZ_FONY01000014.1"/>
</dbReference>
<dbReference type="InterPro" id="IPR036890">
    <property type="entry name" value="HATPase_C_sf"/>
</dbReference>
<dbReference type="InterPro" id="IPR003661">
    <property type="entry name" value="HisK_dim/P_dom"/>
</dbReference>
<evidence type="ECO:0000259" key="6">
    <source>
        <dbReference type="PROSITE" id="PS50109"/>
    </source>
</evidence>
<evidence type="ECO:0000313" key="8">
    <source>
        <dbReference type="Proteomes" id="UP000199513"/>
    </source>
</evidence>
<keyword evidence="4" id="KW-0808">Transferase</keyword>
<dbReference type="Gene3D" id="3.30.450.40">
    <property type="match status" value="1"/>
</dbReference>
<evidence type="ECO:0000256" key="4">
    <source>
        <dbReference type="ARBA" id="ARBA00022679"/>
    </source>
</evidence>
<dbReference type="InterPro" id="IPR050351">
    <property type="entry name" value="BphY/WalK/GraS-like"/>
</dbReference>
<evidence type="ECO:0000256" key="1">
    <source>
        <dbReference type="ARBA" id="ARBA00000085"/>
    </source>
</evidence>
<dbReference type="GO" id="GO:0000155">
    <property type="term" value="F:phosphorelay sensor kinase activity"/>
    <property type="evidence" value="ECO:0007669"/>
    <property type="project" value="InterPro"/>
</dbReference>
<dbReference type="InterPro" id="IPR003018">
    <property type="entry name" value="GAF"/>
</dbReference>
<dbReference type="SUPFAM" id="SSF55781">
    <property type="entry name" value="GAF domain-like"/>
    <property type="match status" value="1"/>
</dbReference>
<dbReference type="InterPro" id="IPR004358">
    <property type="entry name" value="Sig_transdc_His_kin-like_C"/>
</dbReference>
<dbReference type="PROSITE" id="PS50109">
    <property type="entry name" value="HIS_KIN"/>
    <property type="match status" value="1"/>
</dbReference>
<dbReference type="Proteomes" id="UP000199513">
    <property type="component" value="Unassembled WGS sequence"/>
</dbReference>
<dbReference type="STRING" id="1003.SAMN04488541_10145"/>
<dbReference type="AlphaFoldDB" id="A0A1I2FJW5"/>
<dbReference type="Gene3D" id="1.10.287.130">
    <property type="match status" value="1"/>
</dbReference>
<feature type="domain" description="Histidine kinase" evidence="6">
    <location>
        <begin position="217"/>
        <end position="430"/>
    </location>
</feature>
<dbReference type="Gene3D" id="3.30.565.10">
    <property type="entry name" value="Histidine kinase-like ATPase, C-terminal domain"/>
    <property type="match status" value="1"/>
</dbReference>
<dbReference type="InterPro" id="IPR003594">
    <property type="entry name" value="HATPase_dom"/>
</dbReference>
<organism evidence="7 8">
    <name type="scientific">Thermoflexibacter ruber</name>
    <dbReference type="NCBI Taxonomy" id="1003"/>
    <lineage>
        <taxon>Bacteria</taxon>
        <taxon>Pseudomonadati</taxon>
        <taxon>Bacteroidota</taxon>
        <taxon>Cytophagia</taxon>
        <taxon>Cytophagales</taxon>
        <taxon>Thermoflexibacteraceae</taxon>
        <taxon>Thermoflexibacter</taxon>
    </lineage>
</organism>
<dbReference type="Pfam" id="PF01590">
    <property type="entry name" value="GAF"/>
    <property type="match status" value="1"/>
</dbReference>
<keyword evidence="3" id="KW-0597">Phosphoprotein</keyword>
<sequence>MNLDYPAVDAQTKAEERLKKYAKQQEILLQVSILFTSVQDFDRQIAKALAIAGEYTGVSRVYIFKDEEATMSSHLIFEWRNAHIPEDIDYLQAISYYAVPSWKTALDQKGCLMTADIHSLPYDLAELLFAQKIKSILVVPLFLKGKIIGFIGFDDCVQHKSWESNDLEFISTMSNIISHAFERHYAEEELKSMLEHQHRINQELVRQNLDLQQFTHIVSHNLRAPIANLLGLVSLYRTDDPMHEVNKVAIENLKIVSQQLDGIVRDLNEIVEIKQHLIAETKENVSLEEELAEIINGLQRQIYLARAEINVDFSKVSHIFTIRKYLNSILLHLLSNALKYKHPERSPLIEISSDIVDNFILLQVKDNGLGIDLKKNGRKLFGFHKRFHTHVEGKGIGLYLVKQQTEVVGGKVEVESQPEQGSIFKIYLPR</sequence>
<dbReference type="EMBL" id="FONY01000014">
    <property type="protein sequence ID" value="SFF04751.1"/>
    <property type="molecule type" value="Genomic_DNA"/>
</dbReference>
<evidence type="ECO:0000256" key="5">
    <source>
        <dbReference type="ARBA" id="ARBA00022777"/>
    </source>
</evidence>
<dbReference type="SUPFAM" id="SSF47384">
    <property type="entry name" value="Homodimeric domain of signal transducing histidine kinase"/>
    <property type="match status" value="1"/>
</dbReference>
<reference evidence="7 8" key="1">
    <citation type="submission" date="2016-10" db="EMBL/GenBank/DDBJ databases">
        <authorList>
            <person name="de Groot N.N."/>
        </authorList>
    </citation>
    <scope>NUCLEOTIDE SEQUENCE [LARGE SCALE GENOMIC DNA]</scope>
    <source>
        <strain>GEY</strain>
        <strain evidence="8">DSM 9560</strain>
    </source>
</reference>
<keyword evidence="5 7" id="KW-0418">Kinase</keyword>
<name>A0A1I2FJW5_9BACT</name>
<evidence type="ECO:0000313" key="7">
    <source>
        <dbReference type="EMBL" id="SFF04751.1"/>
    </source>
</evidence>
<dbReference type="GO" id="GO:0000156">
    <property type="term" value="F:phosphorelay response regulator activity"/>
    <property type="evidence" value="ECO:0007669"/>
    <property type="project" value="TreeGrafter"/>
</dbReference>
<accession>A0A1I2FJW5</accession>
<dbReference type="SUPFAM" id="SSF55874">
    <property type="entry name" value="ATPase domain of HSP90 chaperone/DNA topoisomerase II/histidine kinase"/>
    <property type="match status" value="1"/>
</dbReference>
<dbReference type="InterPro" id="IPR036097">
    <property type="entry name" value="HisK_dim/P_sf"/>
</dbReference>
<dbReference type="InterPro" id="IPR029016">
    <property type="entry name" value="GAF-like_dom_sf"/>
</dbReference>
<dbReference type="PRINTS" id="PR00344">
    <property type="entry name" value="BCTRLSENSOR"/>
</dbReference>
<protein>
    <recommendedName>
        <fullName evidence="2">histidine kinase</fullName>
        <ecNumber evidence="2">2.7.13.3</ecNumber>
    </recommendedName>
</protein>
<evidence type="ECO:0000256" key="2">
    <source>
        <dbReference type="ARBA" id="ARBA00012438"/>
    </source>
</evidence>
<dbReference type="GO" id="GO:0007234">
    <property type="term" value="P:osmosensory signaling via phosphorelay pathway"/>
    <property type="evidence" value="ECO:0007669"/>
    <property type="project" value="TreeGrafter"/>
</dbReference>
<dbReference type="SMART" id="SM00065">
    <property type="entry name" value="GAF"/>
    <property type="match status" value="1"/>
</dbReference>
<dbReference type="SMART" id="SM00387">
    <property type="entry name" value="HATPase_c"/>
    <property type="match status" value="1"/>
</dbReference>
<proteinExistence type="predicted"/>
<dbReference type="Pfam" id="PF02518">
    <property type="entry name" value="HATPase_c"/>
    <property type="match status" value="1"/>
</dbReference>
<comment type="catalytic activity">
    <reaction evidence="1">
        <text>ATP + protein L-histidine = ADP + protein N-phospho-L-histidine.</text>
        <dbReference type="EC" id="2.7.13.3"/>
    </reaction>
</comment>
<dbReference type="EC" id="2.7.13.3" evidence="2"/>
<dbReference type="CDD" id="cd00082">
    <property type="entry name" value="HisKA"/>
    <property type="match status" value="1"/>
</dbReference>
<dbReference type="InterPro" id="IPR005467">
    <property type="entry name" value="His_kinase_dom"/>
</dbReference>
<dbReference type="PANTHER" id="PTHR42878:SF15">
    <property type="entry name" value="BACTERIOPHYTOCHROME"/>
    <property type="match status" value="1"/>
</dbReference>